<dbReference type="eggNOG" id="COG0340">
    <property type="taxonomic scope" value="Bacteria"/>
</dbReference>
<protein>
    <submittedName>
        <fullName evidence="3">Biotin/acetyl-CoA-carboxylase ligase</fullName>
    </submittedName>
</protein>
<dbReference type="Proteomes" id="UP000002572">
    <property type="component" value="Chromosome"/>
</dbReference>
<dbReference type="GO" id="GO:0004077">
    <property type="term" value="F:biotin--[biotin carboxyl-carrier protein] ligase activity"/>
    <property type="evidence" value="ECO:0007669"/>
    <property type="project" value="InterPro"/>
</dbReference>
<dbReference type="InParanoid" id="E6W5D0"/>
<dbReference type="InterPro" id="IPR004408">
    <property type="entry name" value="Biotin_CoA_COase_ligase"/>
</dbReference>
<evidence type="ECO:0000256" key="1">
    <source>
        <dbReference type="ARBA" id="ARBA00022598"/>
    </source>
</evidence>
<dbReference type="InterPro" id="IPR004143">
    <property type="entry name" value="BPL_LPL_catalytic"/>
</dbReference>
<gene>
    <name evidence="3" type="ordered locus">Selin_0102</name>
</gene>
<dbReference type="InterPro" id="IPR045864">
    <property type="entry name" value="aa-tRNA-synth_II/BPL/LPL"/>
</dbReference>
<feature type="domain" description="BPL/LPL catalytic" evidence="2">
    <location>
        <begin position="15"/>
        <end position="203"/>
    </location>
</feature>
<dbReference type="PANTHER" id="PTHR12835">
    <property type="entry name" value="BIOTIN PROTEIN LIGASE"/>
    <property type="match status" value="1"/>
</dbReference>
<evidence type="ECO:0000313" key="4">
    <source>
        <dbReference type="Proteomes" id="UP000002572"/>
    </source>
</evidence>
<proteinExistence type="predicted"/>
<dbReference type="HOGENOM" id="CLU_051096_3_0_0"/>
<dbReference type="PROSITE" id="PS51733">
    <property type="entry name" value="BPL_LPL_CATALYTIC"/>
    <property type="match status" value="1"/>
</dbReference>
<dbReference type="CDD" id="cd16442">
    <property type="entry name" value="BPL"/>
    <property type="match status" value="1"/>
</dbReference>
<reference evidence="3 4" key="1">
    <citation type="submission" date="2010-12" db="EMBL/GenBank/DDBJ databases">
        <title>Complete sequence of Desulfurispirillum indicum S5.</title>
        <authorList>
            <consortium name="US DOE Joint Genome Institute"/>
            <person name="Lucas S."/>
            <person name="Copeland A."/>
            <person name="Lapidus A."/>
            <person name="Cheng J.-F."/>
            <person name="Goodwin L."/>
            <person name="Pitluck S."/>
            <person name="Chertkov O."/>
            <person name="Held B."/>
            <person name="Detter J.C."/>
            <person name="Han C."/>
            <person name="Tapia R."/>
            <person name="Land M."/>
            <person name="Hauser L."/>
            <person name="Kyrpides N."/>
            <person name="Ivanova N."/>
            <person name="Mikhailova N."/>
            <person name="Haggblom M."/>
            <person name="Rauschenbach I."/>
            <person name="Bini E."/>
            <person name="Woyke T."/>
        </authorList>
    </citation>
    <scope>NUCLEOTIDE SEQUENCE [LARGE SCALE GENOMIC DNA]</scope>
    <source>
        <strain evidence="4">ATCC BAA-1389 / DSM 22839 / S5</strain>
    </source>
</reference>
<dbReference type="NCBIfam" id="TIGR00121">
    <property type="entry name" value="birA_ligase"/>
    <property type="match status" value="1"/>
</dbReference>
<accession>E6W5D0</accession>
<sequence>MSKTAFNVNPSGQRSEEDFGEILATWPHRLDLLESTPSTNSYLLEQSGTLEHGTLAATKIQSGGRGRFGRPWFSDSESIAFSVCLDAPREMQHLTLIPVLAAVAVLNTCSALGADVRVKWPNDITDTKGRKLCGILTELRTQGGTPRNVIVGIGLNVNQAQFPPEVAEIAQSLRILTANTTFSCPAVILSIAQELLSGYNELLNHNGGALVDRWKASCAMFGRPYRDRRHDQVFTPLDMADDGSLVVRNQDGTITTISSGEVIEVAHSY</sequence>
<dbReference type="AlphaFoldDB" id="E6W5D0"/>
<dbReference type="EMBL" id="CP002432">
    <property type="protein sequence ID" value="ADU64861.1"/>
    <property type="molecule type" value="Genomic_DNA"/>
</dbReference>
<dbReference type="KEGG" id="din:Selin_0102"/>
<evidence type="ECO:0000313" key="3">
    <source>
        <dbReference type="EMBL" id="ADU64861.1"/>
    </source>
</evidence>
<dbReference type="RefSeq" id="WP_013504750.1">
    <property type="nucleotide sequence ID" value="NC_014836.1"/>
</dbReference>
<organism evidence="3 4">
    <name type="scientific">Desulfurispirillum indicum (strain ATCC BAA-1389 / DSM 22839 / S5)</name>
    <dbReference type="NCBI Taxonomy" id="653733"/>
    <lineage>
        <taxon>Bacteria</taxon>
        <taxon>Pseudomonadati</taxon>
        <taxon>Chrysiogenota</taxon>
        <taxon>Chrysiogenia</taxon>
        <taxon>Chrysiogenales</taxon>
        <taxon>Chrysiogenaceae</taxon>
        <taxon>Desulfurispirillum</taxon>
    </lineage>
</organism>
<name>E6W5D0_DESIS</name>
<dbReference type="GO" id="GO:0005737">
    <property type="term" value="C:cytoplasm"/>
    <property type="evidence" value="ECO:0007669"/>
    <property type="project" value="TreeGrafter"/>
</dbReference>
<dbReference type="PANTHER" id="PTHR12835:SF5">
    <property type="entry name" value="BIOTIN--PROTEIN LIGASE"/>
    <property type="match status" value="1"/>
</dbReference>
<dbReference type="SUPFAM" id="SSF55681">
    <property type="entry name" value="Class II aaRS and biotin synthetases"/>
    <property type="match status" value="1"/>
</dbReference>
<keyword evidence="4" id="KW-1185">Reference proteome</keyword>
<dbReference type="Gene3D" id="3.30.930.10">
    <property type="entry name" value="Bira Bifunctional Protein, Domain 2"/>
    <property type="match status" value="1"/>
</dbReference>
<evidence type="ECO:0000259" key="2">
    <source>
        <dbReference type="PROSITE" id="PS51733"/>
    </source>
</evidence>
<dbReference type="STRING" id="653733.Selin_0102"/>
<keyword evidence="1 3" id="KW-0436">Ligase</keyword>
<dbReference type="Pfam" id="PF03099">
    <property type="entry name" value="BPL_LplA_LipB"/>
    <property type="match status" value="1"/>
</dbReference>
<dbReference type="Gene3D" id="2.30.30.100">
    <property type="match status" value="1"/>
</dbReference>